<name>A0A3M7HAW4_HORWE</name>
<dbReference type="Proteomes" id="UP000269539">
    <property type="component" value="Unassembled WGS sequence"/>
</dbReference>
<comment type="caution">
    <text evidence="5">The sequence shown here is derived from an EMBL/GenBank/DDBJ whole genome shotgun (WGS) entry which is preliminary data.</text>
</comment>
<keyword evidence="1" id="KW-0418">Kinase</keyword>
<accession>A0A3M7HAW4</accession>
<dbReference type="InterPro" id="IPR011009">
    <property type="entry name" value="Kinase-like_dom_sf"/>
</dbReference>
<evidence type="ECO:0000313" key="6">
    <source>
        <dbReference type="Proteomes" id="UP000269539"/>
    </source>
</evidence>
<dbReference type="PANTHER" id="PTHR24055">
    <property type="entry name" value="MITOGEN-ACTIVATED PROTEIN KINASE"/>
    <property type="match status" value="1"/>
</dbReference>
<dbReference type="EMBL" id="QWIO01000073">
    <property type="protein sequence ID" value="RMZ10520.1"/>
    <property type="molecule type" value="Genomic_DNA"/>
</dbReference>
<dbReference type="GO" id="GO:0005524">
    <property type="term" value="F:ATP binding"/>
    <property type="evidence" value="ECO:0007669"/>
    <property type="project" value="UniProtKB-KW"/>
</dbReference>
<evidence type="ECO:0000259" key="4">
    <source>
        <dbReference type="PROSITE" id="PS50011"/>
    </source>
</evidence>
<dbReference type="VEuPathDB" id="FungiDB:BTJ68_08731"/>
<keyword evidence="1" id="KW-0723">Serine/threonine-protein kinase</keyword>
<dbReference type="InterPro" id="IPR000719">
    <property type="entry name" value="Prot_kinase_dom"/>
</dbReference>
<dbReference type="InterPro" id="IPR050117">
    <property type="entry name" value="MAPK"/>
</dbReference>
<evidence type="ECO:0000256" key="2">
    <source>
        <dbReference type="ARBA" id="ARBA00022741"/>
    </source>
</evidence>
<feature type="domain" description="Protein kinase" evidence="4">
    <location>
        <begin position="7"/>
        <end position="357"/>
    </location>
</feature>
<reference evidence="5 6" key="1">
    <citation type="journal article" date="2018" name="BMC Genomics">
        <title>Genomic evidence for intraspecific hybridization in a clonal and extremely halotolerant yeast.</title>
        <authorList>
            <person name="Gostincar C."/>
            <person name="Stajich J.E."/>
            <person name="Zupancic J."/>
            <person name="Zalar P."/>
            <person name="Gunde-Cimerman N."/>
        </authorList>
    </citation>
    <scope>NUCLEOTIDE SEQUENCE [LARGE SCALE GENOMIC DNA]</scope>
    <source>
        <strain evidence="5 6">EXF-10513</strain>
    </source>
</reference>
<organism evidence="5 6">
    <name type="scientific">Hortaea werneckii</name>
    <name type="common">Black yeast</name>
    <name type="synonym">Cladosporium werneckii</name>
    <dbReference type="NCBI Taxonomy" id="91943"/>
    <lineage>
        <taxon>Eukaryota</taxon>
        <taxon>Fungi</taxon>
        <taxon>Dikarya</taxon>
        <taxon>Ascomycota</taxon>
        <taxon>Pezizomycotina</taxon>
        <taxon>Dothideomycetes</taxon>
        <taxon>Dothideomycetidae</taxon>
        <taxon>Mycosphaerellales</taxon>
        <taxon>Teratosphaeriaceae</taxon>
        <taxon>Hortaea</taxon>
    </lineage>
</organism>
<dbReference type="Pfam" id="PF00069">
    <property type="entry name" value="Pkinase"/>
    <property type="match status" value="1"/>
</dbReference>
<dbReference type="SMART" id="SM00220">
    <property type="entry name" value="S_TKc"/>
    <property type="match status" value="1"/>
</dbReference>
<gene>
    <name evidence="5" type="ORF">D0864_01234</name>
</gene>
<keyword evidence="2" id="KW-0547">Nucleotide-binding</keyword>
<evidence type="ECO:0000256" key="3">
    <source>
        <dbReference type="ARBA" id="ARBA00022840"/>
    </source>
</evidence>
<evidence type="ECO:0000313" key="5">
    <source>
        <dbReference type="EMBL" id="RMZ10520.1"/>
    </source>
</evidence>
<sequence>MASNLRVGQIVRGGKGIYTITRKLRDQVGTCYTKGHLTSLSPKHTRNCATHDNVVLKCASQRRLQREKQVSQKFRGHACIRQLIDYAEDPHCLVLEHLQEDALRSASKAPISRGNIKIIARSILFALESLHANGLVHTGDKSFTLDLMNGALADLHCKQDIKPDNILLNYDQESTTVLLADCGDAYEANLTTHPHGAAHAIGAAIFRSPEALLGLHWSTSTDVWSFGATVCPPACVVYLTLSLVKLMSLFWGRGFHIFKPVDGLSADDPEFAAHVLMEQARYFGPFPLRYNELLDKESESILAAIHILIEQQRTRKPFSLVEDEEVLPEDKEFLCDVMKLDPLERPTARELLQHRWFDVL</sequence>
<protein>
    <recommendedName>
        <fullName evidence="4">Protein kinase domain-containing protein</fullName>
    </recommendedName>
</protein>
<evidence type="ECO:0000256" key="1">
    <source>
        <dbReference type="ARBA" id="ARBA00022527"/>
    </source>
</evidence>
<dbReference type="AlphaFoldDB" id="A0A3M7HAW4"/>
<dbReference type="GO" id="GO:0004674">
    <property type="term" value="F:protein serine/threonine kinase activity"/>
    <property type="evidence" value="ECO:0007669"/>
    <property type="project" value="UniProtKB-KW"/>
</dbReference>
<keyword evidence="1" id="KW-0808">Transferase</keyword>
<dbReference type="PROSITE" id="PS50011">
    <property type="entry name" value="PROTEIN_KINASE_DOM"/>
    <property type="match status" value="1"/>
</dbReference>
<dbReference type="SUPFAM" id="SSF56112">
    <property type="entry name" value="Protein kinase-like (PK-like)"/>
    <property type="match status" value="1"/>
</dbReference>
<dbReference type="Gene3D" id="1.10.510.10">
    <property type="entry name" value="Transferase(Phosphotransferase) domain 1"/>
    <property type="match status" value="1"/>
</dbReference>
<proteinExistence type="predicted"/>
<keyword evidence="3" id="KW-0067">ATP-binding</keyword>